<accession>A0A643FFN9</accession>
<dbReference type="OrthoDB" id="9204716at2"/>
<dbReference type="AlphaFoldDB" id="A0A643FFN9"/>
<evidence type="ECO:0000313" key="3">
    <source>
        <dbReference type="Proteomes" id="UP000430120"/>
    </source>
</evidence>
<gene>
    <name evidence="2" type="ORF">F7Q92_10275</name>
</gene>
<protein>
    <submittedName>
        <fullName evidence="2">Uncharacterized protein</fullName>
    </submittedName>
</protein>
<dbReference type="EMBL" id="VZPB01000020">
    <property type="protein sequence ID" value="KAB0582553.1"/>
    <property type="molecule type" value="Genomic_DNA"/>
</dbReference>
<evidence type="ECO:0000313" key="2">
    <source>
        <dbReference type="EMBL" id="KAB0582553.1"/>
    </source>
</evidence>
<dbReference type="Proteomes" id="UP000430120">
    <property type="component" value="Unassembled WGS sequence"/>
</dbReference>
<reference evidence="2 3" key="1">
    <citation type="submission" date="2019-09" db="EMBL/GenBank/DDBJ databases">
        <title>Draft genome sequences of 48 bacterial type strains from the CCUG.</title>
        <authorList>
            <person name="Tunovic T."/>
            <person name="Pineiro-Iglesias B."/>
            <person name="Unosson C."/>
            <person name="Inganas E."/>
            <person name="Ohlen M."/>
            <person name="Cardew S."/>
            <person name="Jensie-Markopoulos S."/>
            <person name="Salva-Serra F."/>
            <person name="Jaen-Luchoro D."/>
            <person name="Karlsson R."/>
            <person name="Svensson-Stadler L."/>
            <person name="Chun J."/>
            <person name="Moore E."/>
        </authorList>
    </citation>
    <scope>NUCLEOTIDE SEQUENCE [LARGE SCALE GENOMIC DNA]</scope>
    <source>
        <strain evidence="2 3">CCUG 30977</strain>
    </source>
</reference>
<sequence length="59" mass="6391">MNPPDAPPAPVPGPPAAAGPVHPPGEDRLAHLFRHSLCEGRLHPLYPLLRKYRQEAGQP</sequence>
<organism evidence="2 3">
    <name type="scientific">Ideonella dechloratans</name>
    <dbReference type="NCBI Taxonomy" id="36863"/>
    <lineage>
        <taxon>Bacteria</taxon>
        <taxon>Pseudomonadati</taxon>
        <taxon>Pseudomonadota</taxon>
        <taxon>Betaproteobacteria</taxon>
        <taxon>Burkholderiales</taxon>
        <taxon>Sphaerotilaceae</taxon>
        <taxon>Ideonella</taxon>
    </lineage>
</organism>
<keyword evidence="3" id="KW-1185">Reference proteome</keyword>
<dbReference type="RefSeq" id="WP_151124056.1">
    <property type="nucleotide sequence ID" value="NZ_CP088081.1"/>
</dbReference>
<proteinExistence type="predicted"/>
<evidence type="ECO:0000256" key="1">
    <source>
        <dbReference type="SAM" id="MobiDB-lite"/>
    </source>
</evidence>
<comment type="caution">
    <text evidence="2">The sequence shown here is derived from an EMBL/GenBank/DDBJ whole genome shotgun (WGS) entry which is preliminary data.</text>
</comment>
<name>A0A643FFN9_IDEDE</name>
<feature type="region of interest" description="Disordered" evidence="1">
    <location>
        <begin position="1"/>
        <end position="27"/>
    </location>
</feature>
<feature type="compositionally biased region" description="Pro residues" evidence="1">
    <location>
        <begin position="1"/>
        <end position="23"/>
    </location>
</feature>